<dbReference type="VEuPathDB" id="FungiDB:FOZG_17905"/>
<evidence type="ECO:0000256" key="1">
    <source>
        <dbReference type="PROSITE-ProRule" id="PRU00047"/>
    </source>
</evidence>
<dbReference type="PANTHER" id="PTHR33481:SF1">
    <property type="entry name" value="ENDONUCLEASE_EXONUCLEASE_PHOSPHATASE DOMAIN-CONTAINING PROTEIN-RELATED"/>
    <property type="match status" value="1"/>
</dbReference>
<keyword evidence="1" id="KW-0863">Zinc-finger</keyword>
<dbReference type="InterPro" id="IPR005135">
    <property type="entry name" value="Endo/exonuclease/phosphatase"/>
</dbReference>
<dbReference type="Gene3D" id="3.60.10.10">
    <property type="entry name" value="Endonuclease/exonuclease/phosphatase"/>
    <property type="match status" value="1"/>
</dbReference>
<dbReference type="Pfam" id="PF00098">
    <property type="entry name" value="zf-CCHC"/>
    <property type="match status" value="1"/>
</dbReference>
<dbReference type="SUPFAM" id="SSF56219">
    <property type="entry name" value="DNase I-like"/>
    <property type="match status" value="1"/>
</dbReference>
<dbReference type="VEuPathDB" id="FungiDB:HZS61_004381"/>
<reference evidence="4 5" key="1">
    <citation type="journal article" date="2018" name="Sci. Rep.">
        <title>Characterisation of pathogen-specific regions and novel effector candidates in Fusarium oxysporum f. sp. cepae.</title>
        <authorList>
            <person name="Armitage A.D."/>
            <person name="Taylor A."/>
            <person name="Sobczyk M.K."/>
            <person name="Baxter L."/>
            <person name="Greenfield B.P."/>
            <person name="Bates H.J."/>
            <person name="Wilson F."/>
            <person name="Jackson A.C."/>
            <person name="Ott S."/>
            <person name="Harrison R.J."/>
            <person name="Clarkson J.P."/>
        </authorList>
    </citation>
    <scope>NUCLEOTIDE SEQUENCE [LARGE SCALE GENOMIC DNA]</scope>
    <source>
        <strain evidence="4 5">Fo_A13</strain>
    </source>
</reference>
<dbReference type="GO" id="GO:0003676">
    <property type="term" value="F:nucleic acid binding"/>
    <property type="evidence" value="ECO:0007669"/>
    <property type="project" value="InterPro"/>
</dbReference>
<dbReference type="VEuPathDB" id="FungiDB:FOXG_22229"/>
<keyword evidence="1" id="KW-0862">Zinc</keyword>
<evidence type="ECO:0008006" key="6">
    <source>
        <dbReference type="Google" id="ProtNLM"/>
    </source>
</evidence>
<dbReference type="Pfam" id="PF00078">
    <property type="entry name" value="RVT_1"/>
    <property type="match status" value="1"/>
</dbReference>
<sequence length="738" mass="83110">MSSQWSSAARSATPEPVFCTVDTSRVPEDHLREATPTMIRKTVEQEMRQSSDQPHWRCVAVTRDGRNANRLRIIGRNEAEIQKIKTILETRKAPGARVLRDQLYPIKVDSMNRMAVFDQEFNIIPGAIEALNQENEVQIAKVAWLSRKVNPKSYGSMVVYLTKSSDAKRLLQEHYFLVAGESAYTSVFEQTTGPEQCYNCQELGHKAFSCSKTRDMVHESLMNDKQLQEYTAIAIQEPQAHQKDGKLLTVPMGHSRWVKMVPTVWREGRWPIRSMLWVNKDVEAEQIPIETADMTAAILRLPERLVLIISVYVPGGDAQALHDTCNALRQVISDLWGGDDISLTRQGEADQIINLMNEFDLMSLLPRGTKTWSGGDFETTVDLVLASADLVSSTVKCMIHGTEHGSDHRAIETEFDVSVPVPQAQERLLLKNAPWKEINVRIAAALESTLEEGTIQQKTDRLMAVVLEAHDAIRQQKKTHWNEFLADNDNIWKAAKYLKSGDDTAFGKVPQLTRADGTRTTNNIEQAEEMLANFFHPLPEHIEEEGDRPQRGSAITVPDITMEEVERQLFTANLEEDLLRWIEAFCSDRTATIQINGQSSEMRSLPQAGLPQGSPLSPILFLFFNADLVQQHIDCYGGAIAFVDDFTAWVTGPTAESNRDGINEIIKKALDWERRSGATFEAEKTAIIHFTRKAYKSDSEPFAIRGQLVRPKTQVKVLGMIMDAGLKYKEHIARAATK</sequence>
<comment type="caution">
    <text evidence="4">The sequence shown here is derived from an EMBL/GenBank/DDBJ whole genome shotgun (WGS) entry which is preliminary data.</text>
</comment>
<dbReference type="AlphaFoldDB" id="A0A420M6S1"/>
<dbReference type="SUPFAM" id="SSF57756">
    <property type="entry name" value="Retrovirus zinc finger-like domains"/>
    <property type="match status" value="1"/>
</dbReference>
<evidence type="ECO:0000313" key="4">
    <source>
        <dbReference type="EMBL" id="RKK51237.1"/>
    </source>
</evidence>
<evidence type="ECO:0000313" key="5">
    <source>
        <dbReference type="Proteomes" id="UP000285084"/>
    </source>
</evidence>
<dbReference type="Pfam" id="PF14529">
    <property type="entry name" value="Exo_endo_phos_2"/>
    <property type="match status" value="1"/>
</dbReference>
<evidence type="ECO:0000259" key="2">
    <source>
        <dbReference type="PROSITE" id="PS50158"/>
    </source>
</evidence>
<dbReference type="EMBL" id="MRCX01001229">
    <property type="protein sequence ID" value="RKK51237.1"/>
    <property type="molecule type" value="Genomic_DNA"/>
</dbReference>
<dbReference type="Proteomes" id="UP000285084">
    <property type="component" value="Unassembled WGS sequence"/>
</dbReference>
<evidence type="ECO:0000259" key="3">
    <source>
        <dbReference type="PROSITE" id="PS50878"/>
    </source>
</evidence>
<keyword evidence="1" id="KW-0479">Metal-binding</keyword>
<protein>
    <recommendedName>
        <fullName evidence="6">CCHC-type domain-containing protein</fullName>
    </recommendedName>
</protein>
<dbReference type="InterPro" id="IPR000477">
    <property type="entry name" value="RT_dom"/>
</dbReference>
<gene>
    <name evidence="4" type="ORF">BFJ69_g17950</name>
</gene>
<dbReference type="InterPro" id="IPR001878">
    <property type="entry name" value="Znf_CCHC"/>
</dbReference>
<feature type="non-terminal residue" evidence="4">
    <location>
        <position position="738"/>
    </location>
</feature>
<dbReference type="PROSITE" id="PS50878">
    <property type="entry name" value="RT_POL"/>
    <property type="match status" value="1"/>
</dbReference>
<dbReference type="VEuPathDB" id="FungiDB:FOMG_18488"/>
<dbReference type="GO" id="GO:0003824">
    <property type="term" value="F:catalytic activity"/>
    <property type="evidence" value="ECO:0007669"/>
    <property type="project" value="InterPro"/>
</dbReference>
<organism evidence="4 5">
    <name type="scientific">Fusarium oxysporum</name>
    <name type="common">Fusarium vascular wilt</name>
    <dbReference type="NCBI Taxonomy" id="5507"/>
    <lineage>
        <taxon>Eukaryota</taxon>
        <taxon>Fungi</taxon>
        <taxon>Dikarya</taxon>
        <taxon>Ascomycota</taxon>
        <taxon>Pezizomycotina</taxon>
        <taxon>Sordariomycetes</taxon>
        <taxon>Hypocreomycetidae</taxon>
        <taxon>Hypocreales</taxon>
        <taxon>Nectriaceae</taxon>
        <taxon>Fusarium</taxon>
        <taxon>Fusarium oxysporum species complex</taxon>
    </lineage>
</organism>
<dbReference type="PANTHER" id="PTHR33481">
    <property type="entry name" value="REVERSE TRANSCRIPTASE"/>
    <property type="match status" value="1"/>
</dbReference>
<proteinExistence type="predicted"/>
<dbReference type="InterPro" id="IPR036691">
    <property type="entry name" value="Endo/exonu/phosph_ase_sf"/>
</dbReference>
<feature type="domain" description="CCHC-type" evidence="2">
    <location>
        <begin position="197"/>
        <end position="212"/>
    </location>
</feature>
<feature type="domain" description="Reverse transcriptase" evidence="3">
    <location>
        <begin position="493"/>
        <end position="722"/>
    </location>
</feature>
<accession>A0A420M6S1</accession>
<dbReference type="InterPro" id="IPR036875">
    <property type="entry name" value="Znf_CCHC_sf"/>
</dbReference>
<dbReference type="PROSITE" id="PS50158">
    <property type="entry name" value="ZF_CCHC"/>
    <property type="match status" value="1"/>
</dbReference>
<dbReference type="GO" id="GO:0008270">
    <property type="term" value="F:zinc ion binding"/>
    <property type="evidence" value="ECO:0007669"/>
    <property type="project" value="UniProtKB-KW"/>
</dbReference>
<name>A0A420M6S1_FUSOX</name>